<keyword evidence="3" id="KW-0805">Transcription regulation</keyword>
<accession>A0A765T124</accession>
<keyword evidence="2" id="KW-0678">Repressor</keyword>
<proteinExistence type="inferred from homology"/>
<dbReference type="InterPro" id="IPR001633">
    <property type="entry name" value="EAL_dom"/>
</dbReference>
<dbReference type="PANTHER" id="PTHR33121">
    <property type="entry name" value="CYCLIC DI-GMP PHOSPHODIESTERASE PDEF"/>
    <property type="match status" value="1"/>
</dbReference>
<gene>
    <name evidence="5" type="ORF">GGB84_001816</name>
</gene>
<name>A0A765T124_ECOLX</name>
<reference evidence="5" key="2">
    <citation type="submission" date="2020-02" db="EMBL/GenBank/DDBJ databases">
        <authorList>
            <consortium name="NCBI Pathogen Detection Project"/>
        </authorList>
    </citation>
    <scope>NUCLEOTIDE SEQUENCE</scope>
    <source>
        <strain evidence="5">1839</strain>
    </source>
</reference>
<dbReference type="SUPFAM" id="SSF141868">
    <property type="entry name" value="EAL domain-like"/>
    <property type="match status" value="1"/>
</dbReference>
<comment type="caution">
    <text evidence="5">The sequence shown here is derived from an EMBL/GenBank/DDBJ whole genome shotgun (WGS) entry which is preliminary data.</text>
</comment>
<evidence type="ECO:0000256" key="2">
    <source>
        <dbReference type="ARBA" id="ARBA00022491"/>
    </source>
</evidence>
<evidence type="ECO:0000313" key="5">
    <source>
        <dbReference type="EMBL" id="HAG5770180.1"/>
    </source>
</evidence>
<comment type="similarity">
    <text evidence="1">Belongs to the YdiV family.</text>
</comment>
<evidence type="ECO:0000256" key="4">
    <source>
        <dbReference type="ARBA" id="ARBA00023163"/>
    </source>
</evidence>
<dbReference type="GO" id="GO:0071111">
    <property type="term" value="F:cyclic-guanylate-specific phosphodiesterase activity"/>
    <property type="evidence" value="ECO:0007669"/>
    <property type="project" value="InterPro"/>
</dbReference>
<dbReference type="AlphaFoldDB" id="A0A765T124"/>
<dbReference type="InterPro" id="IPR035919">
    <property type="entry name" value="EAL_sf"/>
</dbReference>
<evidence type="ECO:0000256" key="3">
    <source>
        <dbReference type="ARBA" id="ARBA00023015"/>
    </source>
</evidence>
<sequence>MKVLLENLYHSDYYFQPIRDSQQHLVGVEIITHFSSSDGKVRIPATRVLAQCSEEQHWQLFTEQLKLLESCQHFFIQHKIFAWINLTPQVTKRLLNGDNNTGELLKFPFIELLITENYPQLNAGKDNCELLHLSQIYSLVLGNLGAGNSTMKAIFDGLFRRVMLDKNFVQRQISHSSFAPFIRALCAQISPCCNSIIASGIDTPEMLTQVAPFNFHAFQGGLWPAVPVSQVTTLVQR</sequence>
<organism evidence="5">
    <name type="scientific">Escherichia coli</name>
    <dbReference type="NCBI Taxonomy" id="562"/>
    <lineage>
        <taxon>Bacteria</taxon>
        <taxon>Pseudomonadati</taxon>
        <taxon>Pseudomonadota</taxon>
        <taxon>Gammaproteobacteria</taxon>
        <taxon>Enterobacterales</taxon>
        <taxon>Enterobacteriaceae</taxon>
        <taxon>Escherichia</taxon>
    </lineage>
</organism>
<dbReference type="PANTHER" id="PTHR33121:SF69">
    <property type="entry name" value="ANTI-FLHC(2)FLHD(4) FACTOR YDIV-RELATED"/>
    <property type="match status" value="1"/>
</dbReference>
<dbReference type="Pfam" id="PF00563">
    <property type="entry name" value="EAL"/>
    <property type="match status" value="1"/>
</dbReference>
<dbReference type="InterPro" id="IPR050706">
    <property type="entry name" value="Cyclic-di-GMP_PDE-like"/>
</dbReference>
<evidence type="ECO:0000256" key="1">
    <source>
        <dbReference type="ARBA" id="ARBA00010927"/>
    </source>
</evidence>
<protein>
    <submittedName>
        <fullName evidence="5">EAL domain-containing protein</fullName>
    </submittedName>
</protein>
<reference evidence="5" key="1">
    <citation type="journal article" date="2018" name="Genome Biol.">
        <title>SKESA: strategic k-mer extension for scrupulous assemblies.</title>
        <authorList>
            <person name="Souvorov A."/>
            <person name="Agarwala R."/>
            <person name="Lipman D.J."/>
        </authorList>
    </citation>
    <scope>NUCLEOTIDE SEQUENCE [LARGE SCALE GENOMIC DNA]</scope>
    <source>
        <strain evidence="5">1839</strain>
    </source>
</reference>
<dbReference type="Gene3D" id="3.20.20.450">
    <property type="entry name" value="EAL domain"/>
    <property type="match status" value="1"/>
</dbReference>
<dbReference type="EMBL" id="DAAYTU010000009">
    <property type="protein sequence ID" value="HAG5770180.1"/>
    <property type="molecule type" value="Genomic_DNA"/>
</dbReference>
<keyword evidence="4" id="KW-0804">Transcription</keyword>